<dbReference type="InterPro" id="IPR039551">
    <property type="entry name" value="Cho/carn_acyl_trans"/>
</dbReference>
<evidence type="ECO:0000313" key="9">
    <source>
        <dbReference type="EMBL" id="EDO18383.1"/>
    </source>
</evidence>
<dbReference type="AlphaFoldDB" id="A7THA2"/>
<name>A7THA2_VANPO</name>
<organism evidence="10">
    <name type="scientific">Vanderwaltozyma polyspora (strain ATCC 22028 / DSM 70294 / BCRC 21397 / CBS 2163 / NBRC 10782 / NRRL Y-8283 / UCD 57-17)</name>
    <name type="common">Kluyveromyces polysporus</name>
    <dbReference type="NCBI Taxonomy" id="436907"/>
    <lineage>
        <taxon>Eukaryota</taxon>
        <taxon>Fungi</taxon>
        <taxon>Dikarya</taxon>
        <taxon>Ascomycota</taxon>
        <taxon>Saccharomycotina</taxon>
        <taxon>Saccharomycetes</taxon>
        <taxon>Saccharomycetales</taxon>
        <taxon>Saccharomycetaceae</taxon>
        <taxon>Vanderwaltozyma</taxon>
    </lineage>
</organism>
<comment type="similarity">
    <text evidence="1">Belongs to the carnitine/choline acetyltransferase family.</text>
</comment>
<dbReference type="InParanoid" id="A7THA2"/>
<dbReference type="KEGG" id="vpo:Kpol_1013p55"/>
<dbReference type="SUPFAM" id="SSF52777">
    <property type="entry name" value="CoA-dependent acyltransferases"/>
    <property type="match status" value="2"/>
</dbReference>
<keyword evidence="5" id="KW-0443">Lipid metabolism</keyword>
<dbReference type="Gene3D" id="3.30.559.10">
    <property type="entry name" value="Chloramphenicol acetyltransferase-like domain"/>
    <property type="match status" value="1"/>
</dbReference>
<dbReference type="PANTHER" id="PTHR22589">
    <property type="entry name" value="CARNITINE O-ACYLTRANSFERASE"/>
    <property type="match status" value="1"/>
</dbReference>
<reference evidence="9 10" key="1">
    <citation type="journal article" date="2007" name="Proc. Natl. Acad. Sci. U.S.A.">
        <title>Independent sorting-out of thousands of duplicated gene pairs in two yeast species descended from a whole-genome duplication.</title>
        <authorList>
            <person name="Scannell D.R."/>
            <person name="Frank A.C."/>
            <person name="Conant G.C."/>
            <person name="Byrne K.P."/>
            <person name="Woolfit M."/>
            <person name="Wolfe K.H."/>
        </authorList>
    </citation>
    <scope>NUCLEOTIDE SEQUENCE [LARGE SCALE GENOMIC DNA]</scope>
    <source>
        <strain evidence="10">ATCC 22028 / DSM 70294 / BCRC 21397 / CBS 2163 / NBRC 10782 / NRRL Y-8283 / UCD 57-17</strain>
    </source>
</reference>
<dbReference type="InterPro" id="IPR023213">
    <property type="entry name" value="CAT-like_dom_sf"/>
</dbReference>
<dbReference type="GO" id="GO:0006066">
    <property type="term" value="P:alcohol metabolic process"/>
    <property type="evidence" value="ECO:0007669"/>
    <property type="project" value="EnsemblFungi"/>
</dbReference>
<dbReference type="HOGENOM" id="CLU_013513_4_1_1"/>
<dbReference type="PROSITE" id="PS00440">
    <property type="entry name" value="ACYLTRANSF_C_2"/>
    <property type="match status" value="1"/>
</dbReference>
<dbReference type="EMBL" id="DS480390">
    <property type="protein sequence ID" value="EDO18383.1"/>
    <property type="molecule type" value="Genomic_DNA"/>
</dbReference>
<dbReference type="Proteomes" id="UP000000267">
    <property type="component" value="Unassembled WGS sequence"/>
</dbReference>
<dbReference type="Gene3D" id="3.30.559.70">
    <property type="entry name" value="Choline/Carnitine o-acyltransferase, domain 2"/>
    <property type="match status" value="2"/>
</dbReference>
<evidence type="ECO:0000256" key="6">
    <source>
        <dbReference type="ARBA" id="ARBA00023315"/>
    </source>
</evidence>
<evidence type="ECO:0000256" key="5">
    <source>
        <dbReference type="ARBA" id="ARBA00023098"/>
    </source>
</evidence>
<dbReference type="GO" id="GO:0006631">
    <property type="term" value="P:fatty acid metabolic process"/>
    <property type="evidence" value="ECO:0007669"/>
    <property type="project" value="UniProtKB-KW"/>
</dbReference>
<dbReference type="eggNOG" id="KOG3719">
    <property type="taxonomic scope" value="Eukaryota"/>
</dbReference>
<dbReference type="GO" id="GO:0009437">
    <property type="term" value="P:carnitine metabolic process"/>
    <property type="evidence" value="ECO:0007669"/>
    <property type="project" value="EnsemblFungi"/>
</dbReference>
<evidence type="ECO:0000259" key="8">
    <source>
        <dbReference type="Pfam" id="PF00755"/>
    </source>
</evidence>
<evidence type="ECO:0000256" key="1">
    <source>
        <dbReference type="ARBA" id="ARBA00005232"/>
    </source>
</evidence>
<evidence type="ECO:0000256" key="7">
    <source>
        <dbReference type="SAM" id="MobiDB-lite"/>
    </source>
</evidence>
<feature type="region of interest" description="Disordered" evidence="7">
    <location>
        <begin position="205"/>
        <end position="228"/>
    </location>
</feature>
<dbReference type="GeneID" id="5546667"/>
<dbReference type="OMA" id="YADGYYK"/>
<feature type="compositionally biased region" description="Basic and acidic residues" evidence="7">
    <location>
        <begin position="215"/>
        <end position="228"/>
    </location>
</feature>
<dbReference type="InterPro" id="IPR042231">
    <property type="entry name" value="Cho/carn_acyl_trans_2"/>
</dbReference>
<dbReference type="PhylomeDB" id="A7THA2"/>
<evidence type="ECO:0000256" key="4">
    <source>
        <dbReference type="ARBA" id="ARBA00022832"/>
    </source>
</evidence>
<feature type="compositionally biased region" description="Acidic residues" evidence="7">
    <location>
        <begin position="205"/>
        <end position="214"/>
    </location>
</feature>
<keyword evidence="4" id="KW-0276">Fatty acid metabolism</keyword>
<accession>A7THA2</accession>
<proteinExistence type="inferred from homology"/>
<evidence type="ECO:0000256" key="2">
    <source>
        <dbReference type="ARBA" id="ARBA00022448"/>
    </source>
</evidence>
<dbReference type="Pfam" id="PF00755">
    <property type="entry name" value="Carn_acyltransf"/>
    <property type="match status" value="1"/>
</dbReference>
<dbReference type="InterPro" id="IPR042572">
    <property type="entry name" value="Carn_acyl_trans_N"/>
</dbReference>
<keyword evidence="3" id="KW-0808">Transferase</keyword>
<dbReference type="FunCoup" id="A7THA2">
    <property type="interactions" value="77"/>
</dbReference>
<dbReference type="RefSeq" id="XP_001646241.1">
    <property type="nucleotide sequence ID" value="XM_001646191.1"/>
</dbReference>
<sequence>MEKMSVDSDHEMTTFEFEQSLPHLPLPDLGETLDQLKKSLEPLYYADGYYKNPLDPGQISDLSFGLESFYNSSAASKLQEKLNEFHASLDCYLDNLYLDINNNSCAAEVGDDVLPRNPFLILNDDAVSDIQQTERASFLVNSSLRFISALRNEILTPDVNPKSQNPLSMRPYFNLFGTTRYPVFEKGEVESFDLNKPYTVSDLEYSSDNELDDTDNSREPSMDTRSTDENDIFSRHGITLKSYPNSKHILVISKGQYYTIDVLDEANNTIFSCAELNHIFSQILKDSLEICNFNSTALGSLTSHSYKNWKYARKRLQKRYPNELELIDSALFVLILDDSTSCEPADISEDCKRLFYGTSVIDAHGNQVGSCTSRWYDKLQLVVTGDSKSAFIWDSFSCDGSVILRFISEVYAESILRLASDVNGNDSKFTLWPKIKDLPHRRNKNDQVEIDKCVNKIEWSFSNILNTHIHLSETKLADLISKYDLSYSSIPFGSRAAMRFGVSADSMIQVALQIAHYALYGKMVYGLEPISTRGFKNSRSAFINLQSKELLELCQVFISNSLSGPGKLKMFVQACKLHHEKVKEAKVGKSFEKHFNALKHLYRFHEHFGIEFTVEEEKIAKNVFENSLIEPFSSPELIVANCGSAATSTFGITPAIPQGFGIGYIIKNDQCDLTVTSQFRQGKRLMFMLNWVLNELRDYLRELRAIDKDISGVKISPMVDRLYEMDNALKNTHLSKSSSGVAINGGFGFFDLKGHMDSRGVSVMNSRNNSSVSLGLTYFESKNVNDSNNTLHSTLMQSSNFQAPTEEEKLDTGLQIQRMVPSSSVGSEYYDTSRRPSTKRSNVIDSRFEINFDRGRVGRKVTTFQ</sequence>
<dbReference type="Gene3D" id="1.10.275.20">
    <property type="entry name" value="Choline/Carnitine o-acyltransferase"/>
    <property type="match status" value="1"/>
</dbReference>
<gene>
    <name evidence="9" type="ORF">Kpol_1013p55</name>
</gene>
<feature type="domain" description="Choline/carnitine acyltransferase" evidence="8">
    <location>
        <begin position="24"/>
        <end position="685"/>
    </location>
</feature>
<dbReference type="GO" id="GO:0005829">
    <property type="term" value="C:cytosol"/>
    <property type="evidence" value="ECO:0007669"/>
    <property type="project" value="EnsemblFungi"/>
</dbReference>
<protein>
    <recommendedName>
        <fullName evidence="8">Choline/carnitine acyltransferase domain-containing protein</fullName>
    </recommendedName>
</protein>
<dbReference type="PANTHER" id="PTHR22589:SF48">
    <property type="entry name" value="CARNITINE O-ACETYLTRANSFERASE YAT2"/>
    <property type="match status" value="1"/>
</dbReference>
<keyword evidence="2" id="KW-0813">Transport</keyword>
<dbReference type="InterPro" id="IPR000542">
    <property type="entry name" value="Carn_acyl_trans"/>
</dbReference>
<dbReference type="STRING" id="436907.A7THA2"/>
<evidence type="ECO:0000313" key="10">
    <source>
        <dbReference type="Proteomes" id="UP000000267"/>
    </source>
</evidence>
<keyword evidence="6" id="KW-0012">Acyltransferase</keyword>
<dbReference type="PROSITE" id="PS00439">
    <property type="entry name" value="ACYLTRANSF_C_1"/>
    <property type="match status" value="1"/>
</dbReference>
<dbReference type="OrthoDB" id="240216at2759"/>
<keyword evidence="10" id="KW-1185">Reference proteome</keyword>
<dbReference type="GO" id="GO:0004092">
    <property type="term" value="F:carnitine O-acetyltransferase activity"/>
    <property type="evidence" value="ECO:0007669"/>
    <property type="project" value="EnsemblFungi"/>
</dbReference>
<evidence type="ECO:0000256" key="3">
    <source>
        <dbReference type="ARBA" id="ARBA00022679"/>
    </source>
</evidence>